<dbReference type="CDD" id="cd13530">
    <property type="entry name" value="PBP2_peptides_like"/>
    <property type="match status" value="1"/>
</dbReference>
<gene>
    <name evidence="7" type="ORF">N801_05730</name>
</gene>
<dbReference type="RefSeq" id="WP_035931837.1">
    <property type="nucleotide sequence ID" value="NZ_AVPL01000001.1"/>
</dbReference>
<dbReference type="SMART" id="SM00062">
    <property type="entry name" value="PBPb"/>
    <property type="match status" value="1"/>
</dbReference>
<comment type="similarity">
    <text evidence="2 4">Belongs to the bacterial solute-binding protein 3 family.</text>
</comment>
<dbReference type="PANTHER" id="PTHR35936:SF17">
    <property type="entry name" value="ARGININE-BINDING EXTRACELLULAR PROTEIN ARTP"/>
    <property type="match status" value="1"/>
</dbReference>
<keyword evidence="8" id="KW-1185">Reference proteome</keyword>
<evidence type="ECO:0000256" key="4">
    <source>
        <dbReference type="RuleBase" id="RU003744"/>
    </source>
</evidence>
<dbReference type="eggNOG" id="COG0834">
    <property type="taxonomic scope" value="Bacteria"/>
</dbReference>
<dbReference type="SUPFAM" id="SSF53850">
    <property type="entry name" value="Periplasmic binding protein-like II"/>
    <property type="match status" value="1"/>
</dbReference>
<dbReference type="Gene3D" id="3.40.190.10">
    <property type="entry name" value="Periplasmic binding protein-like II"/>
    <property type="match status" value="2"/>
</dbReference>
<comment type="subcellular location">
    <subcellularLocation>
        <location evidence="1">Cell envelope</location>
    </subcellularLocation>
</comment>
<feature type="signal peptide" evidence="5">
    <location>
        <begin position="1"/>
        <end position="24"/>
    </location>
</feature>
<evidence type="ECO:0000259" key="6">
    <source>
        <dbReference type="SMART" id="SM00062"/>
    </source>
</evidence>
<comment type="caution">
    <text evidence="7">The sequence shown here is derived from an EMBL/GenBank/DDBJ whole genome shotgun (WGS) entry which is preliminary data.</text>
</comment>
<dbReference type="OrthoDB" id="8454826at2"/>
<feature type="chain" id="PRO_5001971679" evidence="5">
    <location>
        <begin position="25"/>
        <end position="279"/>
    </location>
</feature>
<sequence length="279" mass="29528">MTTSRTRRASTIAAVALVSTLALAACGSSDGDGDADAAATNSSGITTIESGKLKACTHLSYKPFEFKEGSKVVGFDVDLMDLLAKELGLEQEVVDIEFATITSGAAFAAKKCDAGYGATTINDERKKAVLFSDPYFDSTAALIVKKDSGITDLAGLKGKKLGVQTDTTGQEFAEKEKAANGFTPVVFDDLPTQLAGVLSGRVDGAINDNGPLLDYAKDNPTTEVVKEFDTGEQYGLMFKKDDPNGTKMAEKANEILAAAKTDGRYNTIYKKWFGVDAPK</sequence>
<name>A0A0A0K077_9MICO</name>
<protein>
    <submittedName>
        <fullName evidence="7">ABC transporter substrate-binding protein</fullName>
    </submittedName>
</protein>
<dbReference type="AlphaFoldDB" id="A0A0A0K077"/>
<dbReference type="EMBL" id="AVPL01000001">
    <property type="protein sequence ID" value="KGN43080.1"/>
    <property type="molecule type" value="Genomic_DNA"/>
</dbReference>
<keyword evidence="3 5" id="KW-0732">Signal</keyword>
<dbReference type="PROSITE" id="PS01039">
    <property type="entry name" value="SBP_BACTERIAL_3"/>
    <property type="match status" value="1"/>
</dbReference>
<evidence type="ECO:0000313" key="7">
    <source>
        <dbReference type="EMBL" id="KGN43080.1"/>
    </source>
</evidence>
<proteinExistence type="inferred from homology"/>
<accession>A0A0A0K077</accession>
<dbReference type="InterPro" id="IPR001638">
    <property type="entry name" value="Solute-binding_3/MltF_N"/>
</dbReference>
<dbReference type="PANTHER" id="PTHR35936">
    <property type="entry name" value="MEMBRANE-BOUND LYTIC MUREIN TRANSGLYCOSYLASE F"/>
    <property type="match status" value="1"/>
</dbReference>
<dbReference type="Pfam" id="PF00497">
    <property type="entry name" value="SBP_bac_3"/>
    <property type="match status" value="1"/>
</dbReference>
<dbReference type="GO" id="GO:0030313">
    <property type="term" value="C:cell envelope"/>
    <property type="evidence" value="ECO:0007669"/>
    <property type="project" value="UniProtKB-SubCell"/>
</dbReference>
<organism evidence="7 8">
    <name type="scientific">Knoellia aerolata DSM 18566</name>
    <dbReference type="NCBI Taxonomy" id="1385519"/>
    <lineage>
        <taxon>Bacteria</taxon>
        <taxon>Bacillati</taxon>
        <taxon>Actinomycetota</taxon>
        <taxon>Actinomycetes</taxon>
        <taxon>Micrococcales</taxon>
        <taxon>Intrasporangiaceae</taxon>
        <taxon>Knoellia</taxon>
    </lineage>
</organism>
<reference evidence="7 8" key="1">
    <citation type="submission" date="2013-08" db="EMBL/GenBank/DDBJ databases">
        <title>The genome sequence of Knoellia aerolata.</title>
        <authorList>
            <person name="Zhu W."/>
            <person name="Wang G."/>
        </authorList>
    </citation>
    <scope>NUCLEOTIDE SEQUENCE [LARGE SCALE GENOMIC DNA]</scope>
    <source>
        <strain evidence="7 8">DSM 18566</strain>
    </source>
</reference>
<feature type="domain" description="Solute-binding protein family 3/N-terminal" evidence="6">
    <location>
        <begin position="52"/>
        <end position="276"/>
    </location>
</feature>
<evidence type="ECO:0000256" key="3">
    <source>
        <dbReference type="ARBA" id="ARBA00022729"/>
    </source>
</evidence>
<dbReference type="InterPro" id="IPR018313">
    <property type="entry name" value="SBP_3_CS"/>
</dbReference>
<dbReference type="STRING" id="1385519.N801_05730"/>
<evidence type="ECO:0000256" key="1">
    <source>
        <dbReference type="ARBA" id="ARBA00004196"/>
    </source>
</evidence>
<evidence type="ECO:0000256" key="5">
    <source>
        <dbReference type="SAM" id="SignalP"/>
    </source>
</evidence>
<evidence type="ECO:0000256" key="2">
    <source>
        <dbReference type="ARBA" id="ARBA00010333"/>
    </source>
</evidence>
<dbReference type="PROSITE" id="PS51257">
    <property type="entry name" value="PROKAR_LIPOPROTEIN"/>
    <property type="match status" value="1"/>
</dbReference>
<evidence type="ECO:0000313" key="8">
    <source>
        <dbReference type="Proteomes" id="UP000030013"/>
    </source>
</evidence>
<dbReference type="Proteomes" id="UP000030013">
    <property type="component" value="Unassembled WGS sequence"/>
</dbReference>